<dbReference type="OrthoDB" id="3778483at2759"/>
<feature type="non-terminal residue" evidence="1">
    <location>
        <position position="185"/>
    </location>
</feature>
<proteinExistence type="predicted"/>
<feature type="non-terminal residue" evidence="1">
    <location>
        <position position="1"/>
    </location>
</feature>
<dbReference type="EMBL" id="JAADJZ010000018">
    <property type="protein sequence ID" value="KAF2868651.1"/>
    <property type="molecule type" value="Genomic_DNA"/>
</dbReference>
<dbReference type="AlphaFoldDB" id="A0A7C8I5G9"/>
<reference evidence="1 2" key="1">
    <citation type="submission" date="2020-01" db="EMBL/GenBank/DDBJ databases">
        <authorList>
            <consortium name="DOE Joint Genome Institute"/>
            <person name="Haridas S."/>
            <person name="Albert R."/>
            <person name="Binder M."/>
            <person name="Bloem J."/>
            <person name="Labutti K."/>
            <person name="Salamov A."/>
            <person name="Andreopoulos B."/>
            <person name="Baker S.E."/>
            <person name="Barry K."/>
            <person name="Bills G."/>
            <person name="Bluhm B.H."/>
            <person name="Cannon C."/>
            <person name="Castanera R."/>
            <person name="Culley D.E."/>
            <person name="Daum C."/>
            <person name="Ezra D."/>
            <person name="Gonzalez J.B."/>
            <person name="Henrissat B."/>
            <person name="Kuo A."/>
            <person name="Liang C."/>
            <person name="Lipzen A."/>
            <person name="Lutzoni F."/>
            <person name="Magnuson J."/>
            <person name="Mondo S."/>
            <person name="Nolan M."/>
            <person name="Ohm R."/>
            <person name="Pangilinan J."/>
            <person name="Park H.-J.H."/>
            <person name="Ramirez L."/>
            <person name="Alfaro M."/>
            <person name="Sun H."/>
            <person name="Tritt A."/>
            <person name="Yoshinaga Y."/>
            <person name="Zwiers L.-H.L."/>
            <person name="Turgeon B.G."/>
            <person name="Goodwin S.B."/>
            <person name="Spatafora J.W."/>
            <person name="Crous P.W."/>
            <person name="Grigoriev I.V."/>
        </authorList>
    </citation>
    <scope>NUCLEOTIDE SEQUENCE [LARGE SCALE GENOMIC DNA]</scope>
    <source>
        <strain evidence="1 2">CBS 611.86</strain>
    </source>
</reference>
<sequence length="185" mass="21232">AGKPRHRFLFGAVNAADAVLLDVFISHLQPRTSTPSDPIIRWPFQNAIRSDVRMHISQANAATCIGEKLLKRCADEGITFSISGATDEECDEAMLEESDYLIDEHTYNLCWNGDWWYWNHARPGVPQDNMLMNPKYDVRKHDVSESRLRYRYSQYGWKASSGGYHGNGPWRCRMCNGKCKRGKCK</sequence>
<evidence type="ECO:0000313" key="2">
    <source>
        <dbReference type="Proteomes" id="UP000481861"/>
    </source>
</evidence>
<name>A0A7C8I5G9_9PLEO</name>
<organism evidence="1 2">
    <name type="scientific">Massariosphaeria phaeospora</name>
    <dbReference type="NCBI Taxonomy" id="100035"/>
    <lineage>
        <taxon>Eukaryota</taxon>
        <taxon>Fungi</taxon>
        <taxon>Dikarya</taxon>
        <taxon>Ascomycota</taxon>
        <taxon>Pezizomycotina</taxon>
        <taxon>Dothideomycetes</taxon>
        <taxon>Pleosporomycetidae</taxon>
        <taxon>Pleosporales</taxon>
        <taxon>Pleosporales incertae sedis</taxon>
        <taxon>Massariosphaeria</taxon>
    </lineage>
</organism>
<comment type="caution">
    <text evidence="1">The sequence shown here is derived from an EMBL/GenBank/DDBJ whole genome shotgun (WGS) entry which is preliminary data.</text>
</comment>
<accession>A0A7C8I5G9</accession>
<dbReference type="Proteomes" id="UP000481861">
    <property type="component" value="Unassembled WGS sequence"/>
</dbReference>
<gene>
    <name evidence="1" type="ORF">BDV95DRAFT_456875</name>
</gene>
<evidence type="ECO:0000313" key="1">
    <source>
        <dbReference type="EMBL" id="KAF2868651.1"/>
    </source>
</evidence>
<protein>
    <submittedName>
        <fullName evidence="1">Uncharacterized protein</fullName>
    </submittedName>
</protein>
<keyword evidence="2" id="KW-1185">Reference proteome</keyword>